<comment type="subunit">
    <text evidence="6">Homotetramer. Forms an RuvA(8)-RuvB(12)-Holliday junction (HJ) complex. HJ DNA is sandwiched between 2 RuvA tetramers; dsDNA enters through RuvA and exits via RuvB. An RuvB hexamer assembles on each DNA strand where it exits the tetramer. Each RuvB hexamer is contacted by two RuvA subunits (via domain III) on 2 adjacent RuvB subunits; this complex drives branch migration. In the full resolvosome a probable DNA-RuvA(4)-RuvB(12)-RuvC(2) complex forms which resolves the HJ.</text>
</comment>
<dbReference type="OrthoDB" id="5293449at2"/>
<keyword evidence="9" id="KW-1185">Reference proteome</keyword>
<sequence>MIGKLTGKLDSAFEGGCIFDVNGVGYLVFCSARTLTALPAAPGLGALLIETVVREDAILLYGFADATERDWYRTLTAIQGVGPKVALGLLSTLSPADLARAIIAGDKGAISRAPGVGAKLAARLVAELQGKVGALPTGPGVSPGTVAIAAQLPPADQAQADAISALTNLGWKRPEAAAAVNRVAKRLGEGAELEPLIREALKELAPR</sequence>
<dbReference type="SUPFAM" id="SSF46929">
    <property type="entry name" value="DNA helicase RuvA subunit, C-terminal domain"/>
    <property type="match status" value="1"/>
</dbReference>
<dbReference type="NCBIfam" id="TIGR00084">
    <property type="entry name" value="ruvA"/>
    <property type="match status" value="1"/>
</dbReference>
<organism evidence="8 9">
    <name type="scientific">Teichococcus deserti</name>
    <dbReference type="NCBI Taxonomy" id="1817963"/>
    <lineage>
        <taxon>Bacteria</taxon>
        <taxon>Pseudomonadati</taxon>
        <taxon>Pseudomonadota</taxon>
        <taxon>Alphaproteobacteria</taxon>
        <taxon>Acetobacterales</taxon>
        <taxon>Roseomonadaceae</taxon>
        <taxon>Roseomonas</taxon>
    </lineage>
</organism>
<evidence type="ECO:0000256" key="1">
    <source>
        <dbReference type="ARBA" id="ARBA00022490"/>
    </source>
</evidence>
<proteinExistence type="inferred from homology"/>
<keyword evidence="4 6" id="KW-0233">DNA recombination</keyword>
<evidence type="ECO:0000313" key="8">
    <source>
        <dbReference type="EMBL" id="ONG56681.1"/>
    </source>
</evidence>
<dbReference type="Pfam" id="PF14520">
    <property type="entry name" value="HHH_5"/>
    <property type="match status" value="1"/>
</dbReference>
<dbReference type="InterPro" id="IPR013849">
    <property type="entry name" value="DNA_helicase_Holl-junc_RuvA_I"/>
</dbReference>
<keyword evidence="5 6" id="KW-0234">DNA repair</keyword>
<protein>
    <recommendedName>
        <fullName evidence="6">Holliday junction branch migration complex subunit RuvA</fullName>
    </recommendedName>
</protein>
<evidence type="ECO:0000256" key="4">
    <source>
        <dbReference type="ARBA" id="ARBA00023172"/>
    </source>
</evidence>
<reference evidence="8 9" key="1">
    <citation type="submission" date="2016-10" db="EMBL/GenBank/DDBJ databases">
        <title>Draft Genome sequence of Roseomonas sp. strain M3.</title>
        <authorList>
            <person name="Subhash Y."/>
            <person name="Lee S."/>
        </authorList>
    </citation>
    <scope>NUCLEOTIDE SEQUENCE [LARGE SCALE GENOMIC DNA]</scope>
    <source>
        <strain evidence="8 9">M3</strain>
    </source>
</reference>
<feature type="region of interest" description="Domain I" evidence="6">
    <location>
        <begin position="1"/>
        <end position="64"/>
    </location>
</feature>
<dbReference type="InterPro" id="IPR003583">
    <property type="entry name" value="Hlx-hairpin-Hlx_DNA-bd_motif"/>
</dbReference>
<keyword evidence="8" id="KW-0547">Nucleotide-binding</keyword>
<dbReference type="SMART" id="SM00278">
    <property type="entry name" value="HhH1"/>
    <property type="match status" value="2"/>
</dbReference>
<comment type="caution">
    <text evidence="6">Lacks conserved residue(s) required for the propagation of feature annotation.</text>
</comment>
<keyword evidence="2 6" id="KW-0227">DNA damage</keyword>
<dbReference type="Pfam" id="PF07499">
    <property type="entry name" value="RuvA_C"/>
    <property type="match status" value="1"/>
</dbReference>
<keyword evidence="1 6" id="KW-0963">Cytoplasm</keyword>
<keyword evidence="3 6" id="KW-0238">DNA-binding</keyword>
<dbReference type="RefSeq" id="WP_076956382.1">
    <property type="nucleotide sequence ID" value="NZ_MLCO01000037.1"/>
</dbReference>
<dbReference type="InterPro" id="IPR000085">
    <property type="entry name" value="RuvA"/>
</dbReference>
<dbReference type="GO" id="GO:0000400">
    <property type="term" value="F:four-way junction DNA binding"/>
    <property type="evidence" value="ECO:0007669"/>
    <property type="project" value="UniProtKB-UniRule"/>
</dbReference>
<comment type="domain">
    <text evidence="6">Has three domains with a flexible linker between the domains II and III and assumes an 'L' shape. Domain III is highly mobile and contacts RuvB.</text>
</comment>
<comment type="similarity">
    <text evidence="6">Belongs to the RuvA family.</text>
</comment>
<evidence type="ECO:0000259" key="7">
    <source>
        <dbReference type="SMART" id="SM00278"/>
    </source>
</evidence>
<keyword evidence="8" id="KW-0378">Hydrolase</keyword>
<evidence type="ECO:0000256" key="5">
    <source>
        <dbReference type="ARBA" id="ARBA00023204"/>
    </source>
</evidence>
<comment type="caution">
    <text evidence="8">The sequence shown here is derived from an EMBL/GenBank/DDBJ whole genome shotgun (WGS) entry which is preliminary data.</text>
</comment>
<dbReference type="CDD" id="cd14332">
    <property type="entry name" value="UBA_RuvA_C"/>
    <property type="match status" value="1"/>
</dbReference>
<dbReference type="InterPro" id="IPR012340">
    <property type="entry name" value="NA-bd_OB-fold"/>
</dbReference>
<dbReference type="Gene3D" id="1.10.8.10">
    <property type="entry name" value="DNA helicase RuvA subunit, C-terminal domain"/>
    <property type="match status" value="1"/>
</dbReference>
<keyword evidence="8" id="KW-0347">Helicase</keyword>
<dbReference type="Pfam" id="PF01330">
    <property type="entry name" value="RuvA_N"/>
    <property type="match status" value="1"/>
</dbReference>
<dbReference type="GO" id="GO:0006281">
    <property type="term" value="P:DNA repair"/>
    <property type="evidence" value="ECO:0007669"/>
    <property type="project" value="UniProtKB-UniRule"/>
</dbReference>
<feature type="region of interest" description="Domain III" evidence="6">
    <location>
        <begin position="156"/>
        <end position="207"/>
    </location>
</feature>
<keyword evidence="8" id="KW-0067">ATP-binding</keyword>
<comment type="subcellular location">
    <subcellularLocation>
        <location evidence="6">Cytoplasm</location>
    </subcellularLocation>
</comment>
<feature type="domain" description="Helix-hairpin-helix DNA-binding motif class 1" evidence="7">
    <location>
        <begin position="108"/>
        <end position="127"/>
    </location>
</feature>
<dbReference type="GO" id="GO:0009379">
    <property type="term" value="C:Holliday junction helicase complex"/>
    <property type="evidence" value="ECO:0007669"/>
    <property type="project" value="InterPro"/>
</dbReference>
<dbReference type="SUPFAM" id="SSF50249">
    <property type="entry name" value="Nucleic acid-binding proteins"/>
    <property type="match status" value="1"/>
</dbReference>
<dbReference type="InterPro" id="IPR010994">
    <property type="entry name" value="RuvA_2-like"/>
</dbReference>
<dbReference type="InterPro" id="IPR036267">
    <property type="entry name" value="RuvA_C_sf"/>
</dbReference>
<dbReference type="GO" id="GO:0005524">
    <property type="term" value="F:ATP binding"/>
    <property type="evidence" value="ECO:0007669"/>
    <property type="project" value="InterPro"/>
</dbReference>
<evidence type="ECO:0000313" key="9">
    <source>
        <dbReference type="Proteomes" id="UP000188879"/>
    </source>
</evidence>
<dbReference type="GO" id="GO:0006310">
    <property type="term" value="P:DNA recombination"/>
    <property type="evidence" value="ECO:0007669"/>
    <property type="project" value="UniProtKB-UniRule"/>
</dbReference>
<evidence type="ECO:0000256" key="2">
    <source>
        <dbReference type="ARBA" id="ARBA00022763"/>
    </source>
</evidence>
<dbReference type="GO" id="GO:0009378">
    <property type="term" value="F:four-way junction helicase activity"/>
    <property type="evidence" value="ECO:0007669"/>
    <property type="project" value="InterPro"/>
</dbReference>
<gene>
    <name evidence="6" type="primary">ruvA</name>
    <name evidence="8" type="ORF">BKE38_05505</name>
</gene>
<dbReference type="SUPFAM" id="SSF47781">
    <property type="entry name" value="RuvA domain 2-like"/>
    <property type="match status" value="1"/>
</dbReference>
<dbReference type="InterPro" id="IPR011114">
    <property type="entry name" value="RuvA_C"/>
</dbReference>
<dbReference type="Gene3D" id="2.40.50.140">
    <property type="entry name" value="Nucleic acid-binding proteins"/>
    <property type="match status" value="1"/>
</dbReference>
<dbReference type="Proteomes" id="UP000188879">
    <property type="component" value="Unassembled WGS sequence"/>
</dbReference>
<evidence type="ECO:0000256" key="6">
    <source>
        <dbReference type="HAMAP-Rule" id="MF_00031"/>
    </source>
</evidence>
<dbReference type="HAMAP" id="MF_00031">
    <property type="entry name" value="DNA_HJ_migration_RuvA"/>
    <property type="match status" value="1"/>
</dbReference>
<dbReference type="GO" id="GO:0048476">
    <property type="term" value="C:Holliday junction resolvase complex"/>
    <property type="evidence" value="ECO:0007669"/>
    <property type="project" value="UniProtKB-UniRule"/>
</dbReference>
<dbReference type="EMBL" id="MLCO01000037">
    <property type="protein sequence ID" value="ONG56681.1"/>
    <property type="molecule type" value="Genomic_DNA"/>
</dbReference>
<name>A0A1V2H6F2_9PROT</name>
<comment type="function">
    <text evidence="6">The RuvA-RuvB-RuvC complex processes Holliday junction (HJ) DNA during genetic recombination and DNA repair, while the RuvA-RuvB complex plays an important role in the rescue of blocked DNA replication forks via replication fork reversal (RFR). RuvA specifically binds to HJ cruciform DNA, conferring on it an open structure. The RuvB hexamer acts as an ATP-dependent pump, pulling dsDNA into and through the RuvAB complex. HJ branch migration allows RuvC to scan DNA until it finds its consensus sequence, where it cleaves and resolves the cruciform DNA.</text>
</comment>
<dbReference type="Gene3D" id="1.10.150.20">
    <property type="entry name" value="5' to 3' exonuclease, C-terminal subdomain"/>
    <property type="match status" value="1"/>
</dbReference>
<evidence type="ECO:0000256" key="3">
    <source>
        <dbReference type="ARBA" id="ARBA00023125"/>
    </source>
</evidence>
<accession>A0A1V2H6F2</accession>
<dbReference type="GO" id="GO:0005737">
    <property type="term" value="C:cytoplasm"/>
    <property type="evidence" value="ECO:0007669"/>
    <property type="project" value="UniProtKB-SubCell"/>
</dbReference>
<feature type="domain" description="Helix-hairpin-helix DNA-binding motif class 1" evidence="7">
    <location>
        <begin position="73"/>
        <end position="92"/>
    </location>
</feature>
<dbReference type="AlphaFoldDB" id="A0A1V2H6F2"/>